<feature type="region of interest" description="Disordered" evidence="9">
    <location>
        <begin position="222"/>
        <end position="266"/>
    </location>
</feature>
<comment type="subcellular location">
    <subcellularLocation>
        <location evidence="1">Nucleus</location>
    </subcellularLocation>
</comment>
<feature type="domain" description="BRCT" evidence="10">
    <location>
        <begin position="632"/>
        <end position="737"/>
    </location>
</feature>
<dbReference type="SUPFAM" id="SSF52113">
    <property type="entry name" value="BRCT domain"/>
    <property type="match status" value="2"/>
</dbReference>
<name>A0ABD1HVL6_SALDI</name>
<sequence length="747" mass="82868">MEREKLKDRAAEINRIRNETKSSPTLHNGMPSTSEKEGARLPPFFWLREEVDMDKSTQQTDDNLVMYTPQEAPCFSDIKDLDDEIRNGNLSNNADFIDSEMFEWTQRPCSPELCSSPTIQIEDHTAEEDVALKSVEANSTGAAGPKTRSTSTGSKLPTSRAGLGNVIYQDLQEGNNDTPLVQKGKSRKGKRVLFDASVQEKNVLSDEVGPLANSKGEEFIQVSASENCGKSNEERTKLRKRGEDDKNFKKPTQPPKSGSKEETENFEIGKKCLDIEQDKGGSVSQMLTNLHPPGMHEEISDGCVKRKYGNICRKSPSSGKTVKFTVEIMCKDNHDGKALGANENDATRDHLIERDRSDIKTPSKVDIPHCSLGRHALLKCNTSPSTIHCAFCQSSEESEASGIMVHYVGGKLVTGDARKNAIHVHKKCAQWAPNVELLSGVMTRVVARAFMFLCARLTPECRWDSENFVMLCPIHKSFQLPNDNPQSQSRKKSKLSAERKSLKTNKECKDRSPSQWKSQKRFKNLVFCCSALTNTEKETVGEFENLFGVIILKNWDPTVTHVIASTDENGACRRTLKFLMAVLEGKWILSVQWIKACIEAGDIAGEEQFQISVDIHGIRDGPKLGRLRLLNKQPKLFDGCTFFFMGDFAPSYRGYLHDLVIAAGGKVLNRKPVAGDQTTALNGSSKTAFIIYSVELPQQCKPYNGSSVMDQRRACAEASASSAEAMVASNSWIMNSIVGCKLQTVSK</sequence>
<evidence type="ECO:0000256" key="9">
    <source>
        <dbReference type="SAM" id="MobiDB-lite"/>
    </source>
</evidence>
<evidence type="ECO:0000256" key="4">
    <source>
        <dbReference type="ARBA" id="ARBA00022763"/>
    </source>
</evidence>
<reference evidence="11 12" key="1">
    <citation type="submission" date="2024-06" db="EMBL/GenBank/DDBJ databases">
        <title>A chromosome level genome sequence of Diviner's sage (Salvia divinorum).</title>
        <authorList>
            <person name="Ford S.A."/>
            <person name="Ro D.-K."/>
            <person name="Ness R.W."/>
            <person name="Phillips M.A."/>
        </authorList>
    </citation>
    <scope>NUCLEOTIDE SEQUENCE [LARGE SCALE GENOMIC DNA]</scope>
    <source>
        <strain evidence="11">SAF-2024a</strain>
        <tissue evidence="11">Leaf</tissue>
    </source>
</reference>
<dbReference type="SMART" id="SM00292">
    <property type="entry name" value="BRCT"/>
    <property type="match status" value="2"/>
</dbReference>
<dbReference type="PANTHER" id="PTHR13763:SF0">
    <property type="entry name" value="BREAST CANCER TYPE 1 SUSCEPTIBILITY PROTEIN"/>
    <property type="match status" value="1"/>
</dbReference>
<feature type="compositionally biased region" description="Polar residues" evidence="9">
    <location>
        <begin position="21"/>
        <end position="33"/>
    </location>
</feature>
<dbReference type="PANTHER" id="PTHR13763">
    <property type="entry name" value="BREAST CANCER TYPE 1 SUSCEPTIBILITY PROTEIN BRCA1"/>
    <property type="match status" value="1"/>
</dbReference>
<feature type="domain" description="BRCT" evidence="10">
    <location>
        <begin position="517"/>
        <end position="611"/>
    </location>
</feature>
<dbReference type="CDD" id="cd17734">
    <property type="entry name" value="BRCT_Bard1_rpt1"/>
    <property type="match status" value="1"/>
</dbReference>
<evidence type="ECO:0000256" key="2">
    <source>
        <dbReference type="ARBA" id="ARBA00022723"/>
    </source>
</evidence>
<dbReference type="GO" id="GO:0006281">
    <property type="term" value="P:DNA repair"/>
    <property type="evidence" value="ECO:0007669"/>
    <property type="project" value="UniProtKB-KW"/>
</dbReference>
<evidence type="ECO:0000256" key="7">
    <source>
        <dbReference type="ARBA" id="ARBA00023204"/>
    </source>
</evidence>
<evidence type="ECO:0000256" key="1">
    <source>
        <dbReference type="ARBA" id="ARBA00004123"/>
    </source>
</evidence>
<evidence type="ECO:0000256" key="5">
    <source>
        <dbReference type="ARBA" id="ARBA00022771"/>
    </source>
</evidence>
<gene>
    <name evidence="11" type="ORF">AAHA92_10692</name>
</gene>
<dbReference type="FunFam" id="3.40.50.10190:FF:000006">
    <property type="entry name" value="Breast cancer type 1 susceptibility protein homolog"/>
    <property type="match status" value="1"/>
</dbReference>
<feature type="compositionally biased region" description="Basic and acidic residues" evidence="9">
    <location>
        <begin position="1"/>
        <end position="20"/>
    </location>
</feature>
<comment type="caution">
    <text evidence="11">The sequence shown here is derived from an EMBL/GenBank/DDBJ whole genome shotgun (WGS) entry which is preliminary data.</text>
</comment>
<keyword evidence="6" id="KW-0862">Zinc</keyword>
<keyword evidence="7" id="KW-0234">DNA repair</keyword>
<feature type="region of interest" description="Disordered" evidence="9">
    <location>
        <begin position="135"/>
        <end position="160"/>
    </location>
</feature>
<feature type="region of interest" description="Disordered" evidence="9">
    <location>
        <begin position="482"/>
        <end position="513"/>
    </location>
</feature>
<dbReference type="InterPro" id="IPR001357">
    <property type="entry name" value="BRCT_dom"/>
</dbReference>
<dbReference type="Gene3D" id="3.40.50.10190">
    <property type="entry name" value="BRCT domain"/>
    <property type="match status" value="2"/>
</dbReference>
<protein>
    <submittedName>
        <fullName evidence="11">Protein BREAST CANCER SUSCEPTIBILITY 1</fullName>
    </submittedName>
</protein>
<feature type="compositionally biased region" description="Basic and acidic residues" evidence="9">
    <location>
        <begin position="495"/>
        <end position="512"/>
    </location>
</feature>
<dbReference type="Proteomes" id="UP001567538">
    <property type="component" value="Unassembled WGS sequence"/>
</dbReference>
<dbReference type="EMBL" id="JBEAFC010000004">
    <property type="protein sequence ID" value="KAL1560488.1"/>
    <property type="molecule type" value="Genomic_DNA"/>
</dbReference>
<feature type="region of interest" description="Disordered" evidence="9">
    <location>
        <begin position="1"/>
        <end position="40"/>
    </location>
</feature>
<evidence type="ECO:0000313" key="11">
    <source>
        <dbReference type="EMBL" id="KAL1560488.1"/>
    </source>
</evidence>
<evidence type="ECO:0000259" key="10">
    <source>
        <dbReference type="PROSITE" id="PS50172"/>
    </source>
</evidence>
<feature type="compositionally biased region" description="Polar residues" evidence="9">
    <location>
        <begin position="136"/>
        <end position="157"/>
    </location>
</feature>
<keyword evidence="12" id="KW-1185">Reference proteome</keyword>
<dbReference type="InterPro" id="IPR036420">
    <property type="entry name" value="BRCT_dom_sf"/>
</dbReference>
<dbReference type="Pfam" id="PF00533">
    <property type="entry name" value="BRCT"/>
    <property type="match status" value="1"/>
</dbReference>
<feature type="compositionally biased region" description="Basic and acidic residues" evidence="9">
    <location>
        <begin position="231"/>
        <end position="248"/>
    </location>
</feature>
<evidence type="ECO:0000256" key="3">
    <source>
        <dbReference type="ARBA" id="ARBA00022737"/>
    </source>
</evidence>
<dbReference type="InterPro" id="IPR031099">
    <property type="entry name" value="BRCA1-associated"/>
</dbReference>
<keyword evidence="3" id="KW-0677">Repeat</keyword>
<evidence type="ECO:0000256" key="8">
    <source>
        <dbReference type="ARBA" id="ARBA00023242"/>
    </source>
</evidence>
<keyword evidence="4" id="KW-0227">DNA damage</keyword>
<dbReference type="GO" id="GO:0005634">
    <property type="term" value="C:nucleus"/>
    <property type="evidence" value="ECO:0007669"/>
    <property type="project" value="UniProtKB-SubCell"/>
</dbReference>
<organism evidence="11 12">
    <name type="scientific">Salvia divinorum</name>
    <name type="common">Maria pastora</name>
    <name type="synonym">Diviner's sage</name>
    <dbReference type="NCBI Taxonomy" id="28513"/>
    <lineage>
        <taxon>Eukaryota</taxon>
        <taxon>Viridiplantae</taxon>
        <taxon>Streptophyta</taxon>
        <taxon>Embryophyta</taxon>
        <taxon>Tracheophyta</taxon>
        <taxon>Spermatophyta</taxon>
        <taxon>Magnoliopsida</taxon>
        <taxon>eudicotyledons</taxon>
        <taxon>Gunneridae</taxon>
        <taxon>Pentapetalae</taxon>
        <taxon>asterids</taxon>
        <taxon>lamiids</taxon>
        <taxon>Lamiales</taxon>
        <taxon>Lamiaceae</taxon>
        <taxon>Nepetoideae</taxon>
        <taxon>Mentheae</taxon>
        <taxon>Salviinae</taxon>
        <taxon>Salvia</taxon>
        <taxon>Salvia subgen. Calosphace</taxon>
    </lineage>
</organism>
<accession>A0ABD1HVL6</accession>
<keyword evidence="8" id="KW-0539">Nucleus</keyword>
<dbReference type="PROSITE" id="PS50172">
    <property type="entry name" value="BRCT"/>
    <property type="match status" value="2"/>
</dbReference>
<proteinExistence type="predicted"/>
<dbReference type="GO" id="GO:0008270">
    <property type="term" value="F:zinc ion binding"/>
    <property type="evidence" value="ECO:0007669"/>
    <property type="project" value="UniProtKB-KW"/>
</dbReference>
<keyword evidence="5" id="KW-0863">Zinc-finger</keyword>
<keyword evidence="2" id="KW-0479">Metal-binding</keyword>
<dbReference type="AlphaFoldDB" id="A0ABD1HVL6"/>
<evidence type="ECO:0000313" key="12">
    <source>
        <dbReference type="Proteomes" id="UP001567538"/>
    </source>
</evidence>
<evidence type="ECO:0000256" key="6">
    <source>
        <dbReference type="ARBA" id="ARBA00022833"/>
    </source>
</evidence>